<dbReference type="InterPro" id="IPR036514">
    <property type="entry name" value="SGNH_hydro_sf"/>
</dbReference>
<keyword evidence="2" id="KW-1133">Transmembrane helix</keyword>
<feature type="transmembrane region" description="Helical" evidence="2">
    <location>
        <begin position="57"/>
        <end position="79"/>
    </location>
</feature>
<feature type="region of interest" description="Disordered" evidence="1">
    <location>
        <begin position="23"/>
        <end position="51"/>
    </location>
</feature>
<proteinExistence type="predicted"/>
<evidence type="ECO:0000256" key="1">
    <source>
        <dbReference type="SAM" id="MobiDB-lite"/>
    </source>
</evidence>
<evidence type="ECO:0000256" key="2">
    <source>
        <dbReference type="SAM" id="Phobius"/>
    </source>
</evidence>
<dbReference type="CDD" id="cd00229">
    <property type="entry name" value="SGNH_hydrolase"/>
    <property type="match status" value="1"/>
</dbReference>
<sequence length="362" mass="39919">MGDGTKGQSSQFTSIRRADHSLSNTSLLDRSGNGLVEPAESRSRRKQMKRPRNHRRLSVLIGLAIVITVGVVGYIQFYLARPIGEGPAGPAVDAAVFSQIWTDRKIRVMGVGDSITAGLGAKSASHTFFNRLLTNPDDEFDELRGVCLSAVVPNLESENYAVSGSESQMHLDVIAEQIPVTEDAFGIVLMTSGGNDLIHSYGRSAPRECAMYGATLAEAEPWIDNFRIRLRDMFDGLVGKFPLGCEIFIGDIYDPTDGVGDAPSIFLPDWPDGLAIHAKYNDVIREVAAEFPQVFVVPLHKNFMGHGSHCRQFWRSTYDAEDPHYWFFTNIEDPNDRGYDAIRRVFLNAIVANSSLVNAAVH</sequence>
<evidence type="ECO:0000259" key="3">
    <source>
        <dbReference type="Pfam" id="PF13472"/>
    </source>
</evidence>
<dbReference type="Gene3D" id="3.40.50.1110">
    <property type="entry name" value="SGNH hydrolase"/>
    <property type="match status" value="1"/>
</dbReference>
<name>A0A5C6EMF0_9BACT</name>
<dbReference type="GO" id="GO:0016788">
    <property type="term" value="F:hydrolase activity, acting on ester bonds"/>
    <property type="evidence" value="ECO:0007669"/>
    <property type="project" value="UniProtKB-ARBA"/>
</dbReference>
<protein>
    <recommendedName>
        <fullName evidence="3">SGNH hydrolase-type esterase domain-containing protein</fullName>
    </recommendedName>
</protein>
<accession>A0A5C6EMF0</accession>
<dbReference type="AlphaFoldDB" id="A0A5C6EMF0"/>
<feature type="domain" description="SGNH hydrolase-type esterase" evidence="3">
    <location>
        <begin position="111"/>
        <end position="339"/>
    </location>
</feature>
<evidence type="ECO:0000313" key="4">
    <source>
        <dbReference type="EMBL" id="TWU49570.1"/>
    </source>
</evidence>
<dbReference type="Proteomes" id="UP000317977">
    <property type="component" value="Unassembled WGS sequence"/>
</dbReference>
<keyword evidence="2" id="KW-0812">Transmembrane</keyword>
<gene>
    <name evidence="4" type="ORF">Poly59_41870</name>
</gene>
<organism evidence="4 5">
    <name type="scientific">Rubripirellula reticaptiva</name>
    <dbReference type="NCBI Taxonomy" id="2528013"/>
    <lineage>
        <taxon>Bacteria</taxon>
        <taxon>Pseudomonadati</taxon>
        <taxon>Planctomycetota</taxon>
        <taxon>Planctomycetia</taxon>
        <taxon>Pirellulales</taxon>
        <taxon>Pirellulaceae</taxon>
        <taxon>Rubripirellula</taxon>
    </lineage>
</organism>
<evidence type="ECO:0000313" key="5">
    <source>
        <dbReference type="Proteomes" id="UP000317977"/>
    </source>
</evidence>
<keyword evidence="5" id="KW-1185">Reference proteome</keyword>
<reference evidence="4 5" key="1">
    <citation type="submission" date="2019-02" db="EMBL/GenBank/DDBJ databases">
        <title>Deep-cultivation of Planctomycetes and their phenomic and genomic characterization uncovers novel biology.</title>
        <authorList>
            <person name="Wiegand S."/>
            <person name="Jogler M."/>
            <person name="Boedeker C."/>
            <person name="Pinto D."/>
            <person name="Vollmers J."/>
            <person name="Rivas-Marin E."/>
            <person name="Kohn T."/>
            <person name="Peeters S.H."/>
            <person name="Heuer A."/>
            <person name="Rast P."/>
            <person name="Oberbeckmann S."/>
            <person name="Bunk B."/>
            <person name="Jeske O."/>
            <person name="Meyerdierks A."/>
            <person name="Storesund J.E."/>
            <person name="Kallscheuer N."/>
            <person name="Luecker S."/>
            <person name="Lage O.M."/>
            <person name="Pohl T."/>
            <person name="Merkel B.J."/>
            <person name="Hornburger P."/>
            <person name="Mueller R.-W."/>
            <person name="Bruemmer F."/>
            <person name="Labrenz M."/>
            <person name="Spormann A.M."/>
            <person name="Op Den Camp H."/>
            <person name="Overmann J."/>
            <person name="Amann R."/>
            <person name="Jetten M.S.M."/>
            <person name="Mascher T."/>
            <person name="Medema M.H."/>
            <person name="Devos D.P."/>
            <person name="Kaster A.-K."/>
            <person name="Ovreas L."/>
            <person name="Rohde M."/>
            <person name="Galperin M.Y."/>
            <person name="Jogler C."/>
        </authorList>
    </citation>
    <scope>NUCLEOTIDE SEQUENCE [LARGE SCALE GENOMIC DNA]</scope>
    <source>
        <strain evidence="4 5">Poly59</strain>
    </source>
</reference>
<dbReference type="EMBL" id="SJPX01000004">
    <property type="protein sequence ID" value="TWU49570.1"/>
    <property type="molecule type" value="Genomic_DNA"/>
</dbReference>
<dbReference type="Pfam" id="PF13472">
    <property type="entry name" value="Lipase_GDSL_2"/>
    <property type="match status" value="1"/>
</dbReference>
<dbReference type="InterPro" id="IPR013830">
    <property type="entry name" value="SGNH_hydro"/>
</dbReference>
<dbReference type="SUPFAM" id="SSF52266">
    <property type="entry name" value="SGNH hydrolase"/>
    <property type="match status" value="1"/>
</dbReference>
<keyword evidence="2" id="KW-0472">Membrane</keyword>
<comment type="caution">
    <text evidence="4">The sequence shown here is derived from an EMBL/GenBank/DDBJ whole genome shotgun (WGS) entry which is preliminary data.</text>
</comment>